<evidence type="ECO:0000313" key="2">
    <source>
        <dbReference type="EMBL" id="UZH54855.1"/>
    </source>
</evidence>
<reference evidence="2" key="1">
    <citation type="submission" date="2021-02" db="EMBL/GenBank/DDBJ databases">
        <title>Salinimicrobium sp. nov. isolated from seawater in Tongyeong, Republic of Korea.</title>
        <authorList>
            <person name="Lee S.-J."/>
        </authorList>
    </citation>
    <scope>NUCLEOTIDE SEQUENCE</scope>
    <source>
        <strain evidence="2">HN-2-9-2</strain>
    </source>
</reference>
<dbReference type="Proteomes" id="UP001163981">
    <property type="component" value="Chromosome"/>
</dbReference>
<evidence type="ECO:0000259" key="1">
    <source>
        <dbReference type="Pfam" id="PF13568"/>
    </source>
</evidence>
<dbReference type="EMBL" id="CP069620">
    <property type="protein sequence ID" value="UZH54855.1"/>
    <property type="molecule type" value="Genomic_DNA"/>
</dbReference>
<dbReference type="RefSeq" id="WP_265163194.1">
    <property type="nucleotide sequence ID" value="NZ_CP069620.1"/>
</dbReference>
<name>A0ABY6NPM8_9FLAO</name>
<protein>
    <submittedName>
        <fullName evidence="2">Outer membrane beta-barrel protein</fullName>
    </submittedName>
</protein>
<keyword evidence="3" id="KW-1185">Reference proteome</keyword>
<sequence>MKKYLLGLFFILTTVSICFSQELSYGLKAGVNHPMGGEIVGLQNNYAFQKNTSEAEGNLGFHGGIFLQVDFGKFFVRPEVVYTSIDTEFTFIEETSIYSVQKFDIPLLVGYNIWGPIDIYAGPVYSNILDATLEGEEFLNPIVVQDTPINAQAGVKVEFGRFGLDLRYERSLSSAEVQRLDFGEGYNEINEAEFTDSRLNQIIVGVIFKIGGPGLNERRRRACY</sequence>
<organism evidence="2 3">
    <name type="scientific">Salinimicrobium tongyeongense</name>
    <dbReference type="NCBI Taxonomy" id="2809707"/>
    <lineage>
        <taxon>Bacteria</taxon>
        <taxon>Pseudomonadati</taxon>
        <taxon>Bacteroidota</taxon>
        <taxon>Flavobacteriia</taxon>
        <taxon>Flavobacteriales</taxon>
        <taxon>Flavobacteriaceae</taxon>
        <taxon>Salinimicrobium</taxon>
    </lineage>
</organism>
<proteinExistence type="predicted"/>
<gene>
    <name evidence="2" type="ORF">JRG66_12890</name>
</gene>
<dbReference type="Pfam" id="PF13568">
    <property type="entry name" value="OMP_b-brl_2"/>
    <property type="match status" value="1"/>
</dbReference>
<evidence type="ECO:0000313" key="3">
    <source>
        <dbReference type="Proteomes" id="UP001163981"/>
    </source>
</evidence>
<accession>A0ABY6NPM8</accession>
<feature type="domain" description="Outer membrane protein beta-barrel" evidence="1">
    <location>
        <begin position="19"/>
        <end position="174"/>
    </location>
</feature>
<dbReference type="InterPro" id="IPR025665">
    <property type="entry name" value="Beta-barrel_OMP_2"/>
</dbReference>